<reference evidence="2 3" key="1">
    <citation type="submission" date="2018-09" db="EMBL/GenBank/DDBJ databases">
        <authorList>
            <person name="Li J."/>
        </authorList>
    </citation>
    <scope>NUCLEOTIDE SEQUENCE [LARGE SCALE GENOMIC DNA]</scope>
    <source>
        <strain evidence="2 3">2129</strain>
    </source>
</reference>
<evidence type="ECO:0000256" key="1">
    <source>
        <dbReference type="SAM" id="Phobius"/>
    </source>
</evidence>
<evidence type="ECO:0000313" key="2">
    <source>
        <dbReference type="EMBL" id="AYD90054.1"/>
    </source>
</evidence>
<feature type="transmembrane region" description="Helical" evidence="1">
    <location>
        <begin position="300"/>
        <end position="322"/>
    </location>
</feature>
<organism evidence="2 3">
    <name type="scientific">Actinomyces lilanjuaniae</name>
    <dbReference type="NCBI Taxonomy" id="2321394"/>
    <lineage>
        <taxon>Bacteria</taxon>
        <taxon>Bacillati</taxon>
        <taxon>Actinomycetota</taxon>
        <taxon>Actinomycetes</taxon>
        <taxon>Actinomycetales</taxon>
        <taxon>Actinomycetaceae</taxon>
        <taxon>Actinomyces</taxon>
    </lineage>
</organism>
<keyword evidence="1" id="KW-1133">Transmembrane helix</keyword>
<keyword evidence="1" id="KW-0472">Membrane</keyword>
<gene>
    <name evidence="2" type="ORF">D5R93_08585</name>
</gene>
<dbReference type="EMBL" id="CP032514">
    <property type="protein sequence ID" value="AYD90054.1"/>
    <property type="molecule type" value="Genomic_DNA"/>
</dbReference>
<feature type="transmembrane region" description="Helical" evidence="1">
    <location>
        <begin position="432"/>
        <end position="453"/>
    </location>
</feature>
<feature type="transmembrane region" description="Helical" evidence="1">
    <location>
        <begin position="141"/>
        <end position="161"/>
    </location>
</feature>
<feature type="transmembrane region" description="Helical" evidence="1">
    <location>
        <begin position="261"/>
        <end position="280"/>
    </location>
</feature>
<feature type="transmembrane region" description="Helical" evidence="1">
    <location>
        <begin position="173"/>
        <end position="192"/>
    </location>
</feature>
<sequence>MTATPVTAAALLWAYDAAARFGLRWRPRTLLAVVTGLTVLAVVPVLALALLVGRLCAAVDLTPPWPALAAAWGVWQLAHTALSQKREELTAPVLAPFMRAVDLGMPQWFLVRFTVPTVVKGAFTVLAASGLLVGSGADSTWAAPSLLVIAAGTAAELGLMAQLMTHQRGPRQLLTAVLLCLVGALALAPSMLPSQLGLAGACTALTGLAAAELRTVAGTTWVPVRARRRRRRTPLSARTPVAVRTLVVLRLGCWVPPVRALLVRSLTLALLLCVVLVAARTSVPEIGTVVARNGEAAARVVALGAVLPALAITDTGVSWYGVRSRCYQLRAAWEAGACGYGLAVGSSLAHLLDGFLVSGAVGLVCLALAAPATPATLLLPVGASLAGPLGSALVSAPQLPDGRCRSSLAGALAGMGLLGPHLYSVLTPSAAALPVTATIVLLGGLPWVSLMVIRNASFSIV</sequence>
<keyword evidence="3" id="KW-1185">Reference proteome</keyword>
<feature type="transmembrane region" description="Helical" evidence="1">
    <location>
        <begin position="109"/>
        <end position="135"/>
    </location>
</feature>
<feature type="transmembrane region" description="Helical" evidence="1">
    <location>
        <begin position="29"/>
        <end position="52"/>
    </location>
</feature>
<feature type="transmembrane region" description="Helical" evidence="1">
    <location>
        <begin position="377"/>
        <end position="396"/>
    </location>
</feature>
<feature type="transmembrane region" description="Helical" evidence="1">
    <location>
        <begin position="408"/>
        <end position="426"/>
    </location>
</feature>
<keyword evidence="1" id="KW-0812">Transmembrane</keyword>
<feature type="transmembrane region" description="Helical" evidence="1">
    <location>
        <begin position="198"/>
        <end position="222"/>
    </location>
</feature>
<name>A0ABN5PPW5_9ACTO</name>
<dbReference type="Proteomes" id="UP000273001">
    <property type="component" value="Chromosome"/>
</dbReference>
<proteinExistence type="predicted"/>
<evidence type="ECO:0000313" key="3">
    <source>
        <dbReference type="Proteomes" id="UP000273001"/>
    </source>
</evidence>
<accession>A0ABN5PPW5</accession>
<protein>
    <submittedName>
        <fullName evidence="2">Uncharacterized protein</fullName>
    </submittedName>
</protein>
<dbReference type="RefSeq" id="WP_120204743.1">
    <property type="nucleotide sequence ID" value="NZ_CP032514.1"/>
</dbReference>